<keyword evidence="2 5" id="KW-0689">Ribosomal protein</keyword>
<evidence type="ECO:0000256" key="3">
    <source>
        <dbReference type="ARBA" id="ARBA00023274"/>
    </source>
</evidence>
<evidence type="ECO:0000256" key="2">
    <source>
        <dbReference type="ARBA" id="ARBA00022980"/>
    </source>
</evidence>
<comment type="similarity">
    <text evidence="1 5">Belongs to the eukaryotic ribosomal protein eS19 family.</text>
</comment>
<organism evidence="6 7">
    <name type="scientific">Odinarchaeota yellowstonii (strain LCB_4)</name>
    <dbReference type="NCBI Taxonomy" id="1841599"/>
    <lineage>
        <taxon>Archaea</taxon>
        <taxon>Promethearchaeati</taxon>
        <taxon>Candidatus Odinarchaeota</taxon>
        <taxon>Candidatus Odinarchaeia</taxon>
        <taxon>Candidatus Odinarchaeales</taxon>
        <taxon>Candidatus Odinarchaeaceae</taxon>
        <taxon>Candidatus Odinarchaeum</taxon>
    </lineage>
</organism>
<dbReference type="SUPFAM" id="SSF46785">
    <property type="entry name" value="Winged helix' DNA-binding domain"/>
    <property type="match status" value="1"/>
</dbReference>
<dbReference type="InterPro" id="IPR027548">
    <property type="entry name" value="Ribosomal_eS19_archaeal"/>
</dbReference>
<dbReference type="GO" id="GO:0000028">
    <property type="term" value="P:ribosomal small subunit assembly"/>
    <property type="evidence" value="ECO:0007669"/>
    <property type="project" value="TreeGrafter"/>
</dbReference>
<dbReference type="FunFam" id="1.10.10.10:FF:000449">
    <property type="entry name" value="30S ribosomal protein S19e"/>
    <property type="match status" value="1"/>
</dbReference>
<accession>A0AAF0D385</accession>
<dbReference type="EMBL" id="CP091871">
    <property type="protein sequence ID" value="WEU40803.1"/>
    <property type="molecule type" value="Genomic_DNA"/>
</dbReference>
<sequence length="151" mass="17096">MPTAYDVPADSLIRELSVRLKEEFKEIEAPEWAPFVKTSVSKERAPEDPDWWFKRCASLLRKIYIYGPVGVSRLRTAYGGRQHRGKSPERFAKGSGAIIRNALQQLEKAGLVQKNTVGRKITDKGRSLIDKIASEILKKTYKSSKKTSSKE</sequence>
<evidence type="ECO:0000313" key="6">
    <source>
        <dbReference type="EMBL" id="WEU40803.1"/>
    </source>
</evidence>
<evidence type="ECO:0000256" key="4">
    <source>
        <dbReference type="ARBA" id="ARBA00035143"/>
    </source>
</evidence>
<dbReference type="GO" id="GO:0003735">
    <property type="term" value="F:structural constituent of ribosome"/>
    <property type="evidence" value="ECO:0007669"/>
    <property type="project" value="InterPro"/>
</dbReference>
<comment type="subunit">
    <text evidence="5">Part of the 30S ribosomal subunit.</text>
</comment>
<dbReference type="NCBIfam" id="NF006811">
    <property type="entry name" value="PRK09333.1"/>
    <property type="match status" value="1"/>
</dbReference>
<reference evidence="6" key="2">
    <citation type="journal article" date="2022" name="Nat. Microbiol.">
        <title>A closed Candidatus Odinarchaeum chromosome exposes Asgard archaeal viruses.</title>
        <authorList>
            <person name="Tamarit D."/>
            <person name="Caceres E.F."/>
            <person name="Krupovic M."/>
            <person name="Nijland R."/>
            <person name="Eme L."/>
            <person name="Robinson N.P."/>
            <person name="Ettema T.J.G."/>
        </authorList>
    </citation>
    <scope>NUCLEOTIDE SEQUENCE</scope>
    <source>
        <strain evidence="6">LCB_4</strain>
    </source>
</reference>
<evidence type="ECO:0000256" key="5">
    <source>
        <dbReference type="HAMAP-Rule" id="MF_01474"/>
    </source>
</evidence>
<gene>
    <name evidence="5" type="primary">rps19e</name>
    <name evidence="6" type="ORF">OdinLCB4_002485</name>
</gene>
<dbReference type="SMART" id="SM01413">
    <property type="entry name" value="Ribosomal_S19e"/>
    <property type="match status" value="1"/>
</dbReference>
<name>A0AAF0D385_ODILC</name>
<dbReference type="InterPro" id="IPR018277">
    <property type="entry name" value="Ribosomal_eS19_CS"/>
</dbReference>
<evidence type="ECO:0000313" key="7">
    <source>
        <dbReference type="Proteomes" id="UP000186851"/>
    </source>
</evidence>
<proteinExistence type="inferred from homology"/>
<dbReference type="Pfam" id="PF01090">
    <property type="entry name" value="Ribosomal_S19e"/>
    <property type="match status" value="1"/>
</dbReference>
<reference evidence="6" key="1">
    <citation type="journal article" date="2017" name="Nature">
        <title>Asgard archaea illuminate the origin of eukaryotic cellular complexity.</title>
        <authorList>
            <person name="Zaremba-Niedzwiedzka K."/>
            <person name="Caceres E.F."/>
            <person name="Saw J.H."/>
            <person name="Backstrom D."/>
            <person name="Juzokaite L."/>
            <person name="Vancaester E."/>
            <person name="Seitz K.W."/>
            <person name="Anantharaman K."/>
            <person name="Starnawski P."/>
            <person name="Kjeldsen K.U."/>
            <person name="Scott M.B."/>
            <person name="Nunoura T."/>
            <person name="Banfield J.F."/>
            <person name="Schramm A."/>
            <person name="Baker B.J."/>
            <person name="Spang A."/>
            <person name="Ettema T.J.G."/>
        </authorList>
    </citation>
    <scope>NUCLEOTIDE SEQUENCE</scope>
    <source>
        <strain evidence="6">LCB_4</strain>
    </source>
</reference>
<protein>
    <recommendedName>
        <fullName evidence="4 5">Small ribosomal subunit protein eS19</fullName>
    </recommendedName>
</protein>
<dbReference type="PANTHER" id="PTHR11710">
    <property type="entry name" value="40S RIBOSOMAL PROTEIN S19"/>
    <property type="match status" value="1"/>
</dbReference>
<dbReference type="GO" id="GO:0003723">
    <property type="term" value="F:RNA binding"/>
    <property type="evidence" value="ECO:0007669"/>
    <property type="project" value="TreeGrafter"/>
</dbReference>
<evidence type="ECO:0000256" key="1">
    <source>
        <dbReference type="ARBA" id="ARBA00010014"/>
    </source>
</evidence>
<comment type="function">
    <text evidence="5">May be involved in maturation of the 30S ribosomal subunit.</text>
</comment>
<dbReference type="PROSITE" id="PS00628">
    <property type="entry name" value="RIBOSOMAL_S19E"/>
    <property type="match status" value="1"/>
</dbReference>
<dbReference type="Proteomes" id="UP000186851">
    <property type="component" value="Chromosome"/>
</dbReference>
<dbReference type="KEGG" id="oyw:OdinLCB4_002485"/>
<dbReference type="InterPro" id="IPR036388">
    <property type="entry name" value="WH-like_DNA-bd_sf"/>
</dbReference>
<keyword evidence="3 5" id="KW-0687">Ribonucleoprotein</keyword>
<dbReference type="Gene3D" id="1.10.10.10">
    <property type="entry name" value="Winged helix-like DNA-binding domain superfamily/Winged helix DNA-binding domain"/>
    <property type="match status" value="1"/>
</dbReference>
<dbReference type="AlphaFoldDB" id="A0AAF0D385"/>
<dbReference type="InterPro" id="IPR036390">
    <property type="entry name" value="WH_DNA-bd_sf"/>
</dbReference>
<dbReference type="GO" id="GO:0006412">
    <property type="term" value="P:translation"/>
    <property type="evidence" value="ECO:0007669"/>
    <property type="project" value="UniProtKB-UniRule"/>
</dbReference>
<dbReference type="PANTHER" id="PTHR11710:SF0">
    <property type="entry name" value="40S RIBOSOMAL PROTEIN S19"/>
    <property type="match status" value="1"/>
</dbReference>
<dbReference type="HAMAP" id="MF_01474">
    <property type="entry name" value="Ribosomal_eS19"/>
    <property type="match status" value="1"/>
</dbReference>
<dbReference type="InterPro" id="IPR001266">
    <property type="entry name" value="Ribosomal_eS19"/>
</dbReference>
<dbReference type="GO" id="GO:0022627">
    <property type="term" value="C:cytosolic small ribosomal subunit"/>
    <property type="evidence" value="ECO:0007669"/>
    <property type="project" value="TreeGrafter"/>
</dbReference>